<dbReference type="Ensembl" id="ENSGWIT00000009306.1">
    <property type="protein sequence ID" value="ENSGWIP00000008334.1"/>
    <property type="gene ID" value="ENSGWIG00000004921.1"/>
</dbReference>
<feature type="binding site" evidence="22">
    <location>
        <position position="798"/>
    </location>
    <ligand>
        <name>Mg(2+)</name>
        <dbReference type="ChEBI" id="CHEBI:18420"/>
    </ligand>
</feature>
<dbReference type="GO" id="GO:0019955">
    <property type="term" value="F:cytokine binding"/>
    <property type="evidence" value="ECO:0007669"/>
    <property type="project" value="InterPro"/>
</dbReference>
<evidence type="ECO:0000313" key="32">
    <source>
        <dbReference type="Ensembl" id="ENSGWIP00000008334.1"/>
    </source>
</evidence>
<dbReference type="Pfam" id="PF07714">
    <property type="entry name" value="PK_Tyr_Ser-Thr"/>
    <property type="match status" value="1"/>
</dbReference>
<evidence type="ECO:0000256" key="24">
    <source>
        <dbReference type="PIRSR" id="PIRSR500947-52"/>
    </source>
</evidence>
<feature type="binding site" evidence="21">
    <location>
        <begin position="688"/>
        <end position="694"/>
    </location>
    <ligand>
        <name>ATP</name>
        <dbReference type="ChEBI" id="CHEBI:30616"/>
    </ligand>
</feature>
<comment type="similarity">
    <text evidence="26">Belongs to the protein kinase superfamily. Tyr protein kinase family. CSF-1/PDGF receptor subfamily.</text>
</comment>
<dbReference type="Gene3D" id="3.30.200.20">
    <property type="entry name" value="Phosphorylase Kinase, domain 1"/>
    <property type="match status" value="1"/>
</dbReference>
<dbReference type="SMART" id="SM00219">
    <property type="entry name" value="TyrKc"/>
    <property type="match status" value="1"/>
</dbReference>
<evidence type="ECO:0000256" key="21">
    <source>
        <dbReference type="PIRSR" id="PIRSR000615-2"/>
    </source>
</evidence>
<dbReference type="InterPro" id="IPR030658">
    <property type="entry name" value="CSF-1_receptor"/>
</dbReference>
<dbReference type="InterPro" id="IPR011009">
    <property type="entry name" value="Kinase-like_dom_sf"/>
</dbReference>
<evidence type="ECO:0000256" key="6">
    <source>
        <dbReference type="ARBA" id="ARBA00022692"/>
    </source>
</evidence>
<keyword evidence="5" id="KW-0808">Transferase</keyword>
<evidence type="ECO:0000256" key="7">
    <source>
        <dbReference type="ARBA" id="ARBA00022737"/>
    </source>
</evidence>
<keyword evidence="14" id="KW-0829">Tyrosine-protein kinase</keyword>
<dbReference type="RefSeq" id="XP_028322117.1">
    <property type="nucleotide sequence ID" value="XM_028466316.1"/>
</dbReference>
<feature type="disulfide bond" evidence="24">
    <location>
        <begin position="226"/>
        <end position="281"/>
    </location>
</feature>
<dbReference type="EC" id="2.7.10.1" evidence="2"/>
<dbReference type="AlphaFoldDB" id="A0A8C5DKQ2"/>
<feature type="disulfide bond" evidence="24">
    <location>
        <begin position="130"/>
        <end position="180"/>
    </location>
</feature>
<dbReference type="PIRSF" id="PIRSF500947">
    <property type="entry name" value="CSF-1_receptor"/>
    <property type="match status" value="1"/>
</dbReference>
<dbReference type="Gene3D" id="2.60.40.10">
    <property type="entry name" value="Immunoglobulins"/>
    <property type="match status" value="5"/>
</dbReference>
<dbReference type="Gene3D" id="1.10.510.10">
    <property type="entry name" value="Transferase(Phosphotransferase) domain 1"/>
    <property type="match status" value="1"/>
</dbReference>
<keyword evidence="10 21" id="KW-0067">ATP-binding</keyword>
<dbReference type="SMART" id="SM00408">
    <property type="entry name" value="IGc2"/>
    <property type="match status" value="3"/>
</dbReference>
<dbReference type="InterPro" id="IPR001245">
    <property type="entry name" value="Ser-Thr/Tyr_kinase_cat_dom"/>
</dbReference>
<dbReference type="InterPro" id="IPR000719">
    <property type="entry name" value="Prot_kinase_dom"/>
</dbReference>
<dbReference type="PROSITE" id="PS00240">
    <property type="entry name" value="RECEPTOR_TYR_KIN_III"/>
    <property type="match status" value="1"/>
</dbReference>
<evidence type="ECO:0000256" key="20">
    <source>
        <dbReference type="PIRSR" id="PIRSR000615-1"/>
    </source>
</evidence>
<feature type="active site" description="Proton acceptor" evidence="20">
    <location>
        <position position="793"/>
    </location>
</feature>
<feature type="transmembrane region" description="Helical" evidence="28">
    <location>
        <begin position="539"/>
        <end position="561"/>
    </location>
</feature>
<evidence type="ECO:0000256" key="13">
    <source>
        <dbReference type="ARBA" id="ARBA00023136"/>
    </source>
</evidence>
<dbReference type="PROSITE" id="PS00109">
    <property type="entry name" value="PROTEIN_KINASE_TYR"/>
    <property type="match status" value="1"/>
</dbReference>
<evidence type="ECO:0000256" key="3">
    <source>
        <dbReference type="ARBA" id="ARBA00022475"/>
    </source>
</evidence>
<evidence type="ECO:0000256" key="9">
    <source>
        <dbReference type="ARBA" id="ARBA00022777"/>
    </source>
</evidence>
<dbReference type="OrthoDB" id="6077854at2759"/>
<evidence type="ECO:0000256" key="12">
    <source>
        <dbReference type="ARBA" id="ARBA00022989"/>
    </source>
</evidence>
<evidence type="ECO:0000256" key="4">
    <source>
        <dbReference type="ARBA" id="ARBA00022553"/>
    </source>
</evidence>
<sequence length="993" mass="112825">MCFQFVLLVIGLSCCCAVTLSPLSMHLNSRPLKDGSDVILRAGSAFNLSCHGNTNFSLSSTAWNRLTNRRFLAVRTSTPRHTGTYRCSYTDLSTWIHLYVTDSTDVSSVFVSSVRYFFSLPEGKDFLIKCLLTDPSVTNLTLQSETVGRGLPPGMNVTFDPRRGALIHKPEMRFSGKYVCSGLKDGKRVASKPVQLYVYKKLGCPSVSIRQKEYVRLVGERFEATCVSSNPSHLYNLTWTHPHLQHLNVTVVRRNTNAHLYMNSTVIVDVVSRRHHGVYTCTAVSEFGFSQTMTRLHVLERPYLRTHLQLTWTTHANSSAHSQQISPNSSVLIANISNAEASRANVSSSSVEVVEGEDLMMTFVIEAYPPIRSQQWTLPAHLDTQHILIQQKKQAASDIRSELSLLLRRVHLKDQGHYFFHFSNVMLNVSHRIDLRIYRSPSVSITLDNNTLTCISSGFPPPTVLWFHCPGLQHTCTNVSAYQVSATPWTIQEESNEAELRSHIHLPTDEVTVECVASNLMGESRKVFKARRPNPQTIFTLPLIGALTVVAVLLLLLSVVFHRCRQRPKYEIRWKIIESSDGNNYTFVDPSQLPYNHKWEFPRDKLRLGAVLGSGAFGKVVEAAAYGLETDNKVTKVAVKMLKPSAHSEEREALMCELKILSHLGYHDNIVNLLGACTLGGPMLMITEYCCHGDLLNFLRTHAHNFVTSELNVNQTEYKVFYKNIQEQQARVRSDSGISCCSDYLDMQPLSGPGQTQLCLHTQRLYIWDLLWFSFQVAQGLDFLSSKNCIHRDVAARNVLLTDRCVAKICDFGLARDIQNDDSYIVQGNARLPVKWMSPESIFECVYTVQSDVWSYGVLLWEIFSLGRSPYPNVVVDTNFYQMIKDGRQMEQPDFAPAQIYQLMRLCWSLQPTHRPTFKMIGQHIHRLLPCVNDWLPHQNKQPTYQNICESNKEEKEDCKEPGQSVKREQQPPESRDESNEDELMMKNIYQHS</sequence>
<dbReference type="GO" id="GO:0007169">
    <property type="term" value="P:cell surface receptor protein tyrosine kinase signaling pathway"/>
    <property type="evidence" value="ECO:0007669"/>
    <property type="project" value="InterPro"/>
</dbReference>
<reference evidence="32" key="1">
    <citation type="submission" date="2020-06" db="EMBL/GenBank/DDBJ databases">
        <authorList>
            <consortium name="Wellcome Sanger Institute Data Sharing"/>
        </authorList>
    </citation>
    <scope>NUCLEOTIDE SEQUENCE [LARGE SCALE GENOMIC DNA]</scope>
</reference>
<feature type="binding site" evidence="22">
    <location>
        <position position="811"/>
    </location>
    <ligand>
        <name>Mg(2+)</name>
        <dbReference type="ChEBI" id="CHEBI:18420"/>
    </ligand>
</feature>
<evidence type="ECO:0000256" key="19">
    <source>
        <dbReference type="ARBA" id="ARBA00051243"/>
    </source>
</evidence>
<dbReference type="InterPro" id="IPR050122">
    <property type="entry name" value="RTK"/>
</dbReference>
<dbReference type="CDD" id="cd00096">
    <property type="entry name" value="Ig"/>
    <property type="match status" value="1"/>
</dbReference>
<comment type="subcellular location">
    <subcellularLocation>
        <location evidence="1">Cell membrane</location>
        <topology evidence="1">Single-pass type I membrane protein</topology>
    </subcellularLocation>
    <subcellularLocation>
        <location evidence="26">Membrane</location>
        <topology evidence="26">Single-pass type I membrane protein</topology>
    </subcellularLocation>
</comment>
<keyword evidence="33" id="KW-1185">Reference proteome</keyword>
<evidence type="ECO:0000256" key="5">
    <source>
        <dbReference type="ARBA" id="ARBA00022679"/>
    </source>
</evidence>
<dbReference type="GO" id="GO:0001667">
    <property type="term" value="P:ameboidal-type cell migration"/>
    <property type="evidence" value="ECO:0007669"/>
    <property type="project" value="UniProtKB-ARBA"/>
</dbReference>
<evidence type="ECO:0000256" key="16">
    <source>
        <dbReference type="ARBA" id="ARBA00023170"/>
    </source>
</evidence>
<feature type="compositionally biased region" description="Basic and acidic residues" evidence="27">
    <location>
        <begin position="953"/>
        <end position="978"/>
    </location>
</feature>
<evidence type="ECO:0000256" key="10">
    <source>
        <dbReference type="ARBA" id="ARBA00022840"/>
    </source>
</evidence>
<dbReference type="GO" id="GO:0030335">
    <property type="term" value="P:positive regulation of cell migration"/>
    <property type="evidence" value="ECO:0007669"/>
    <property type="project" value="TreeGrafter"/>
</dbReference>
<dbReference type="GO" id="GO:1990682">
    <property type="term" value="C:CSF1-CSF1R complex"/>
    <property type="evidence" value="ECO:0007669"/>
    <property type="project" value="TreeGrafter"/>
</dbReference>
<evidence type="ECO:0000256" key="29">
    <source>
        <dbReference type="SAM" id="SignalP"/>
    </source>
</evidence>
<dbReference type="InterPro" id="IPR007110">
    <property type="entry name" value="Ig-like_dom"/>
</dbReference>
<dbReference type="GO" id="GO:0030316">
    <property type="term" value="P:osteoclast differentiation"/>
    <property type="evidence" value="ECO:0007669"/>
    <property type="project" value="TreeGrafter"/>
</dbReference>
<evidence type="ECO:0000256" key="22">
    <source>
        <dbReference type="PIRSR" id="PIRSR000615-3"/>
    </source>
</evidence>
<evidence type="ECO:0000256" key="14">
    <source>
        <dbReference type="ARBA" id="ARBA00023137"/>
    </source>
</evidence>
<dbReference type="InterPro" id="IPR003598">
    <property type="entry name" value="Ig_sub2"/>
</dbReference>
<dbReference type="FunFam" id="1.10.510.10:FF:000140">
    <property type="entry name" value="Platelet-derived growth factor receptor beta"/>
    <property type="match status" value="1"/>
</dbReference>
<dbReference type="GO" id="GO:0005011">
    <property type="term" value="F:macrophage colony-stimulating factor receptor activity"/>
    <property type="evidence" value="ECO:0007669"/>
    <property type="project" value="TreeGrafter"/>
</dbReference>
<dbReference type="GO" id="GO:0043408">
    <property type="term" value="P:regulation of MAPK cascade"/>
    <property type="evidence" value="ECO:0007669"/>
    <property type="project" value="TreeGrafter"/>
</dbReference>
<feature type="signal peptide" evidence="29">
    <location>
        <begin position="1"/>
        <end position="17"/>
    </location>
</feature>
<dbReference type="GO" id="GO:0046872">
    <property type="term" value="F:metal ion binding"/>
    <property type="evidence" value="ECO:0007669"/>
    <property type="project" value="UniProtKB-KW"/>
</dbReference>
<protein>
    <recommendedName>
        <fullName evidence="2">receptor protein-tyrosine kinase</fullName>
        <ecNumber evidence="2">2.7.10.1</ecNumber>
    </recommendedName>
</protein>
<feature type="binding site" evidence="21 25">
    <location>
        <position position="640"/>
    </location>
    <ligand>
        <name>ATP</name>
        <dbReference type="ChEBI" id="CHEBI:30616"/>
    </ligand>
</feature>
<evidence type="ECO:0000259" key="31">
    <source>
        <dbReference type="PROSITE" id="PS50835"/>
    </source>
</evidence>
<evidence type="ECO:0000256" key="1">
    <source>
        <dbReference type="ARBA" id="ARBA00004251"/>
    </source>
</evidence>
<dbReference type="InterPro" id="IPR001824">
    <property type="entry name" value="Tyr_kinase_rcpt_3_CS"/>
</dbReference>
<dbReference type="SUPFAM" id="SSF48726">
    <property type="entry name" value="Immunoglobulin"/>
    <property type="match status" value="3"/>
</dbReference>
<keyword evidence="29" id="KW-0732">Signal</keyword>
<name>A0A8C5DKQ2_GOUWI</name>
<evidence type="ECO:0000256" key="11">
    <source>
        <dbReference type="ARBA" id="ARBA00022843"/>
    </source>
</evidence>
<organism evidence="32 33">
    <name type="scientific">Gouania willdenowi</name>
    <name type="common">Blunt-snouted clingfish</name>
    <name type="synonym">Lepadogaster willdenowi</name>
    <dbReference type="NCBI Taxonomy" id="441366"/>
    <lineage>
        <taxon>Eukaryota</taxon>
        <taxon>Metazoa</taxon>
        <taxon>Chordata</taxon>
        <taxon>Craniata</taxon>
        <taxon>Vertebrata</taxon>
        <taxon>Euteleostomi</taxon>
        <taxon>Actinopterygii</taxon>
        <taxon>Neopterygii</taxon>
        <taxon>Teleostei</taxon>
        <taxon>Neoteleostei</taxon>
        <taxon>Acanthomorphata</taxon>
        <taxon>Ovalentaria</taxon>
        <taxon>Blenniimorphae</taxon>
        <taxon>Blenniiformes</taxon>
        <taxon>Gobiesocoidei</taxon>
        <taxon>Gobiesocidae</taxon>
        <taxon>Gobiesocinae</taxon>
        <taxon>Gouania</taxon>
    </lineage>
</organism>
<dbReference type="SMART" id="SM00409">
    <property type="entry name" value="IG"/>
    <property type="match status" value="4"/>
</dbReference>
<dbReference type="PANTHER" id="PTHR24416">
    <property type="entry name" value="TYROSINE-PROTEIN KINASE RECEPTOR"/>
    <property type="match status" value="1"/>
</dbReference>
<dbReference type="InterPro" id="IPR003599">
    <property type="entry name" value="Ig_sub"/>
</dbReference>
<dbReference type="PROSITE" id="PS00107">
    <property type="entry name" value="PROTEIN_KINASE_ATP"/>
    <property type="match status" value="1"/>
</dbReference>
<keyword evidence="9" id="KW-0418">Kinase</keyword>
<reference evidence="32" key="2">
    <citation type="submission" date="2025-08" db="UniProtKB">
        <authorList>
            <consortium name="Ensembl"/>
        </authorList>
    </citation>
    <scope>IDENTIFICATION</scope>
</reference>
<dbReference type="GO" id="GO:0005886">
    <property type="term" value="C:plasma membrane"/>
    <property type="evidence" value="ECO:0007669"/>
    <property type="project" value="UniProtKB-SubCell"/>
</dbReference>
<feature type="disulfide bond" evidence="24">
    <location>
        <begin position="454"/>
        <end position="515"/>
    </location>
</feature>
<dbReference type="GO" id="GO:0019838">
    <property type="term" value="F:growth factor binding"/>
    <property type="evidence" value="ECO:0007669"/>
    <property type="project" value="TreeGrafter"/>
</dbReference>
<feature type="domain" description="Ig-like" evidence="31">
    <location>
        <begin position="205"/>
        <end position="294"/>
    </location>
</feature>
<dbReference type="GO" id="GO:0043235">
    <property type="term" value="C:receptor complex"/>
    <property type="evidence" value="ECO:0007669"/>
    <property type="project" value="TreeGrafter"/>
</dbReference>
<dbReference type="Pfam" id="PF25305">
    <property type="entry name" value="Ig_PDGFR_d4"/>
    <property type="match status" value="1"/>
</dbReference>
<keyword evidence="12 28" id="KW-1133">Transmembrane helix</keyword>
<keyword evidence="3" id="KW-1003">Cell membrane</keyword>
<keyword evidence="16 26" id="KW-0675">Receptor</keyword>
<feature type="binding site" evidence="21">
    <location>
        <position position="797"/>
    </location>
    <ligand>
        <name>ATP</name>
        <dbReference type="ChEBI" id="CHEBI:30616"/>
    </ligand>
</feature>
<keyword evidence="11" id="KW-0832">Ubl conjugation</keyword>
<evidence type="ECO:0000259" key="30">
    <source>
        <dbReference type="PROSITE" id="PS50011"/>
    </source>
</evidence>
<dbReference type="InterPro" id="IPR017441">
    <property type="entry name" value="Protein_kinase_ATP_BS"/>
</dbReference>
<dbReference type="CTD" id="568405"/>
<keyword evidence="6 26" id="KW-0812">Transmembrane</keyword>
<reference evidence="32" key="3">
    <citation type="submission" date="2025-09" db="UniProtKB">
        <authorList>
            <consortium name="Ensembl"/>
        </authorList>
    </citation>
    <scope>IDENTIFICATION</scope>
</reference>
<evidence type="ECO:0000256" key="15">
    <source>
        <dbReference type="ARBA" id="ARBA00023157"/>
    </source>
</evidence>
<evidence type="ECO:0000256" key="27">
    <source>
        <dbReference type="SAM" id="MobiDB-lite"/>
    </source>
</evidence>
<feature type="binding site" evidence="21">
    <location>
        <begin position="613"/>
        <end position="620"/>
    </location>
    <ligand>
        <name>ATP</name>
        <dbReference type="ChEBI" id="CHEBI:30616"/>
    </ligand>
</feature>
<feature type="binding site" evidence="23">
    <location>
        <begin position="612"/>
        <end position="620"/>
    </location>
    <ligand>
        <name>ATP</name>
        <dbReference type="ChEBI" id="CHEBI:30616"/>
    </ligand>
</feature>
<dbReference type="GeneID" id="114475475"/>
<evidence type="ECO:0000256" key="26">
    <source>
        <dbReference type="RuleBase" id="RU000311"/>
    </source>
</evidence>
<evidence type="ECO:0000256" key="8">
    <source>
        <dbReference type="ARBA" id="ARBA00022741"/>
    </source>
</evidence>
<dbReference type="PANTHER" id="PTHR24416:SF47">
    <property type="entry name" value="MACROPHAGE COLONY-STIMULATING FACTOR 1 RECEPTOR"/>
    <property type="match status" value="1"/>
</dbReference>
<dbReference type="InterPro" id="IPR008266">
    <property type="entry name" value="Tyr_kinase_AS"/>
</dbReference>
<keyword evidence="7" id="KW-0677">Repeat</keyword>
<dbReference type="GO" id="GO:0005524">
    <property type="term" value="F:ATP binding"/>
    <property type="evidence" value="ECO:0007669"/>
    <property type="project" value="UniProtKB-UniRule"/>
</dbReference>
<evidence type="ECO:0000256" key="23">
    <source>
        <dbReference type="PIRSR" id="PIRSR500947-51"/>
    </source>
</evidence>
<dbReference type="InterPro" id="IPR013783">
    <property type="entry name" value="Ig-like_fold"/>
</dbReference>
<feature type="binding site" evidence="22">
    <location>
        <position position="585"/>
    </location>
    <ligand>
        <name>Mg(2+)</name>
        <dbReference type="ChEBI" id="CHEBI:18420"/>
    </ligand>
</feature>
<proteinExistence type="inferred from homology"/>
<keyword evidence="8 21" id="KW-0547">Nucleotide-binding</keyword>
<feature type="chain" id="PRO_5034366967" description="receptor protein-tyrosine kinase" evidence="29">
    <location>
        <begin position="18"/>
        <end position="993"/>
    </location>
</feature>
<keyword evidence="4" id="KW-0597">Phosphoprotein</keyword>
<evidence type="ECO:0000256" key="25">
    <source>
        <dbReference type="PROSITE-ProRule" id="PRU10141"/>
    </source>
</evidence>
<dbReference type="SUPFAM" id="SSF56112">
    <property type="entry name" value="Protein kinase-like (PK-like)"/>
    <property type="match status" value="1"/>
</dbReference>
<evidence type="ECO:0000256" key="18">
    <source>
        <dbReference type="ARBA" id="ARBA00023319"/>
    </source>
</evidence>
<keyword evidence="15 24" id="KW-1015">Disulfide bond</keyword>
<feature type="domain" description="Protein kinase" evidence="30">
    <location>
        <begin position="606"/>
        <end position="929"/>
    </location>
</feature>
<feature type="disulfide bond" evidence="24">
    <location>
        <begin position="50"/>
        <end position="87"/>
    </location>
</feature>
<keyword evidence="13 28" id="KW-0472">Membrane</keyword>
<feature type="region of interest" description="Disordered" evidence="27">
    <location>
        <begin position="953"/>
        <end position="993"/>
    </location>
</feature>
<dbReference type="PROSITE" id="PS50011">
    <property type="entry name" value="PROTEIN_KINASE_DOM"/>
    <property type="match status" value="1"/>
</dbReference>
<dbReference type="InterPro" id="IPR020635">
    <property type="entry name" value="Tyr_kinase_cat_dom"/>
</dbReference>
<keyword evidence="18 26" id="KW-0393">Immunoglobulin domain</keyword>
<keyword evidence="22" id="KW-0460">Magnesium</keyword>
<comment type="catalytic activity">
    <reaction evidence="19">
        <text>L-tyrosyl-[protein] + ATP = O-phospho-L-tyrosyl-[protein] + ADP + H(+)</text>
        <dbReference type="Rhea" id="RHEA:10596"/>
        <dbReference type="Rhea" id="RHEA-COMP:10136"/>
        <dbReference type="Rhea" id="RHEA-COMP:20101"/>
        <dbReference type="ChEBI" id="CHEBI:15378"/>
        <dbReference type="ChEBI" id="CHEBI:30616"/>
        <dbReference type="ChEBI" id="CHEBI:46858"/>
        <dbReference type="ChEBI" id="CHEBI:61978"/>
        <dbReference type="ChEBI" id="CHEBI:456216"/>
        <dbReference type="EC" id="2.7.10.1"/>
    </reaction>
</comment>
<gene>
    <name evidence="32" type="primary">csf1rb</name>
</gene>
<keyword evidence="22" id="KW-0479">Metal-binding</keyword>
<feature type="domain" description="Ig-like" evidence="31">
    <location>
        <begin position="22"/>
        <end position="107"/>
    </location>
</feature>
<dbReference type="InterPro" id="IPR036179">
    <property type="entry name" value="Ig-like_dom_sf"/>
</dbReference>
<dbReference type="PROSITE" id="PS50835">
    <property type="entry name" value="IG_LIKE"/>
    <property type="match status" value="2"/>
</dbReference>
<evidence type="ECO:0000256" key="2">
    <source>
        <dbReference type="ARBA" id="ARBA00011902"/>
    </source>
</evidence>
<dbReference type="PIRSF" id="PIRSF000615">
    <property type="entry name" value="TyrPK_CSF1-R"/>
    <property type="match status" value="1"/>
</dbReference>
<accession>A0A8C5DKQ2</accession>
<evidence type="ECO:0000313" key="33">
    <source>
        <dbReference type="Proteomes" id="UP000694680"/>
    </source>
</evidence>
<dbReference type="FunFam" id="3.30.200.20:FF:000025">
    <property type="entry name" value="Platelet-derived growth factor receptor alpha"/>
    <property type="match status" value="1"/>
</dbReference>
<evidence type="ECO:0000256" key="28">
    <source>
        <dbReference type="SAM" id="Phobius"/>
    </source>
</evidence>
<evidence type="ECO:0000256" key="17">
    <source>
        <dbReference type="ARBA" id="ARBA00023180"/>
    </source>
</evidence>
<keyword evidence="17" id="KW-0325">Glycoprotein</keyword>
<dbReference type="Proteomes" id="UP000694680">
    <property type="component" value="Chromosome 14"/>
</dbReference>